<keyword evidence="5" id="KW-0966">Cell projection</keyword>
<dbReference type="OrthoDB" id="7932924at2"/>
<dbReference type="GO" id="GO:0048027">
    <property type="term" value="F:mRNA 5'-UTR binding"/>
    <property type="evidence" value="ECO:0007669"/>
    <property type="project" value="UniProtKB-UniRule"/>
</dbReference>
<dbReference type="HAMAP" id="MF_00783">
    <property type="entry name" value="FlbT"/>
    <property type="match status" value="1"/>
</dbReference>
<dbReference type="Proteomes" id="UP000264310">
    <property type="component" value="Unassembled WGS sequence"/>
</dbReference>
<comment type="similarity">
    <text evidence="4">Belongs to the FlbT family.</text>
</comment>
<dbReference type="Pfam" id="PF07378">
    <property type="entry name" value="FlbT"/>
    <property type="match status" value="1"/>
</dbReference>
<evidence type="ECO:0000256" key="2">
    <source>
        <dbReference type="ARBA" id="ARBA00022795"/>
    </source>
</evidence>
<keyword evidence="3 4" id="KW-0694">RNA-binding</keyword>
<keyword evidence="2 4" id="KW-1005">Bacterial flagellum biogenesis</keyword>
<keyword evidence="6" id="KW-1185">Reference proteome</keyword>
<dbReference type="PIRSF" id="PIRSF009533">
    <property type="entry name" value="FlbT"/>
    <property type="match status" value="1"/>
</dbReference>
<evidence type="ECO:0000256" key="4">
    <source>
        <dbReference type="HAMAP-Rule" id="MF_00783"/>
    </source>
</evidence>
<sequence length="158" mass="17921">MSTLRISLRAGERIFVNGAVVKADRKTTLEFLNDVTFLLESHVMQAEDATTPLRQLYFIVQMMLMDPANVDESRSLFARSLATMLKTYSNRDILAGLQDMHDMVERGRSFEALKCLRTLIPIEDRILGRPERNVVRPNSGRPVQQETVKPRLVVGGMS</sequence>
<dbReference type="AlphaFoldDB" id="A0A371X1T8"/>
<protein>
    <recommendedName>
        <fullName evidence="4">Probable flagellum biosynthesis repressor protein FlbT</fullName>
    </recommendedName>
</protein>
<dbReference type="GO" id="GO:0044781">
    <property type="term" value="P:bacterial-type flagellum organization"/>
    <property type="evidence" value="ECO:0007669"/>
    <property type="project" value="UniProtKB-KW"/>
</dbReference>
<comment type="function">
    <text evidence="4">Has a post-transcriptional repressor function in flagellum biogenesis. Associates with the 5'-UTR of fljK mRNA and promotes its degradation.</text>
</comment>
<evidence type="ECO:0000256" key="3">
    <source>
        <dbReference type="ARBA" id="ARBA00022884"/>
    </source>
</evidence>
<evidence type="ECO:0000313" key="6">
    <source>
        <dbReference type="Proteomes" id="UP000264310"/>
    </source>
</evidence>
<dbReference type="InterPro" id="IPR009967">
    <property type="entry name" value="Flagellum_FlbT"/>
</dbReference>
<keyword evidence="5" id="KW-0282">Flagellum</keyword>
<evidence type="ECO:0000256" key="1">
    <source>
        <dbReference type="ARBA" id="ARBA00022491"/>
    </source>
</evidence>
<keyword evidence="5" id="KW-0969">Cilium</keyword>
<dbReference type="NCBIfam" id="NF001995">
    <property type="entry name" value="PRK00794.1-1"/>
    <property type="match status" value="1"/>
</dbReference>
<evidence type="ECO:0000313" key="5">
    <source>
        <dbReference type="EMBL" id="RFC63004.1"/>
    </source>
</evidence>
<comment type="caution">
    <text evidence="5">The sequence shown here is derived from an EMBL/GenBank/DDBJ whole genome shotgun (WGS) entry which is preliminary data.</text>
</comment>
<dbReference type="EMBL" id="QURL01000005">
    <property type="protein sequence ID" value="RFC63004.1"/>
    <property type="molecule type" value="Genomic_DNA"/>
</dbReference>
<keyword evidence="1 4" id="KW-0678">Repressor</keyword>
<accession>A0A371X1T8</accession>
<reference evidence="5 6" key="1">
    <citation type="submission" date="2018-08" db="EMBL/GenBank/DDBJ databases">
        <title>Fulvimarina sp. 85, whole genome shotgun sequence.</title>
        <authorList>
            <person name="Tuo L."/>
        </authorList>
    </citation>
    <scope>NUCLEOTIDE SEQUENCE [LARGE SCALE GENOMIC DNA]</scope>
    <source>
        <strain evidence="5 6">85</strain>
    </source>
</reference>
<name>A0A371X1T8_9HYPH</name>
<organism evidence="5 6">
    <name type="scientific">Fulvimarina endophytica</name>
    <dbReference type="NCBI Taxonomy" id="2293836"/>
    <lineage>
        <taxon>Bacteria</taxon>
        <taxon>Pseudomonadati</taxon>
        <taxon>Pseudomonadota</taxon>
        <taxon>Alphaproteobacteria</taxon>
        <taxon>Hyphomicrobiales</taxon>
        <taxon>Aurantimonadaceae</taxon>
        <taxon>Fulvimarina</taxon>
    </lineage>
</organism>
<dbReference type="GO" id="GO:1902209">
    <property type="term" value="P:negative regulation of bacterial-type flagellum assembly"/>
    <property type="evidence" value="ECO:0007669"/>
    <property type="project" value="UniProtKB-UniRule"/>
</dbReference>
<gene>
    <name evidence="4 5" type="primary">flbT</name>
    <name evidence="5" type="ORF">DYI37_13745</name>
</gene>
<proteinExistence type="inferred from homology"/>
<dbReference type="GO" id="GO:0006402">
    <property type="term" value="P:mRNA catabolic process"/>
    <property type="evidence" value="ECO:0007669"/>
    <property type="project" value="InterPro"/>
</dbReference>